<evidence type="ECO:0000313" key="4">
    <source>
        <dbReference type="Proteomes" id="UP001213681"/>
    </source>
</evidence>
<keyword evidence="2" id="KW-0732">Signal</keyword>
<proteinExistence type="predicted"/>
<feature type="compositionally biased region" description="Low complexity" evidence="1">
    <location>
        <begin position="180"/>
        <end position="194"/>
    </location>
</feature>
<sequence>MRFHTIALLTGATAVAAGNTATLLLPGFQGRDLEAGIITTAGDATTYLITCPTSVASSACGIPGKGMTAVAAPSAAELFQVYPDGSTATVSCSVAGTTYASCSAAQGTVTVQHTLDAKNINWMPVTVTGDCFTSTPTPTPTITTTVVTQTPSSTSSPISSPIKSTSRPASTPLVSSTPLASSQTGAGTPAATQPAAPNAAVSLAGNGWTLGGAVLALVYALA</sequence>
<dbReference type="AlphaFoldDB" id="A0AAD6G464"/>
<reference evidence="3" key="1">
    <citation type="submission" date="2022-12" db="EMBL/GenBank/DDBJ databases">
        <authorList>
            <person name="Petersen C."/>
        </authorList>
    </citation>
    <scope>NUCLEOTIDE SEQUENCE</scope>
    <source>
        <strain evidence="3">IBT 16125</strain>
    </source>
</reference>
<feature type="compositionally biased region" description="Low complexity" evidence="1">
    <location>
        <begin position="144"/>
        <end position="166"/>
    </location>
</feature>
<organism evidence="3 4">
    <name type="scientific">Penicillium daleae</name>
    <dbReference type="NCBI Taxonomy" id="63821"/>
    <lineage>
        <taxon>Eukaryota</taxon>
        <taxon>Fungi</taxon>
        <taxon>Dikarya</taxon>
        <taxon>Ascomycota</taxon>
        <taxon>Pezizomycotina</taxon>
        <taxon>Eurotiomycetes</taxon>
        <taxon>Eurotiomycetidae</taxon>
        <taxon>Eurotiales</taxon>
        <taxon>Aspergillaceae</taxon>
        <taxon>Penicillium</taxon>
    </lineage>
</organism>
<name>A0AAD6G464_9EURO</name>
<evidence type="ECO:0008006" key="5">
    <source>
        <dbReference type="Google" id="ProtNLM"/>
    </source>
</evidence>
<evidence type="ECO:0000313" key="3">
    <source>
        <dbReference type="EMBL" id="KAJ5455709.1"/>
    </source>
</evidence>
<feature type="chain" id="PRO_5042216144" description="GPI anchored cell wall protein" evidence="2">
    <location>
        <begin position="18"/>
        <end position="222"/>
    </location>
</feature>
<protein>
    <recommendedName>
        <fullName evidence="5">GPI anchored cell wall protein</fullName>
    </recommendedName>
</protein>
<gene>
    <name evidence="3" type="ORF">N7458_003973</name>
</gene>
<evidence type="ECO:0000256" key="1">
    <source>
        <dbReference type="SAM" id="MobiDB-lite"/>
    </source>
</evidence>
<reference evidence="3" key="2">
    <citation type="journal article" date="2023" name="IMA Fungus">
        <title>Comparative genomic study of the Penicillium genus elucidates a diverse pangenome and 15 lateral gene transfer events.</title>
        <authorList>
            <person name="Petersen C."/>
            <person name="Sorensen T."/>
            <person name="Nielsen M.R."/>
            <person name="Sondergaard T.E."/>
            <person name="Sorensen J.L."/>
            <person name="Fitzpatrick D.A."/>
            <person name="Frisvad J.C."/>
            <person name="Nielsen K.L."/>
        </authorList>
    </citation>
    <scope>NUCLEOTIDE SEQUENCE</scope>
    <source>
        <strain evidence="3">IBT 16125</strain>
    </source>
</reference>
<feature type="compositionally biased region" description="Polar residues" evidence="1">
    <location>
        <begin position="167"/>
        <end position="179"/>
    </location>
</feature>
<comment type="caution">
    <text evidence="3">The sequence shown here is derived from an EMBL/GenBank/DDBJ whole genome shotgun (WGS) entry which is preliminary data.</text>
</comment>
<feature type="region of interest" description="Disordered" evidence="1">
    <location>
        <begin position="144"/>
        <end position="194"/>
    </location>
</feature>
<feature type="signal peptide" evidence="2">
    <location>
        <begin position="1"/>
        <end position="17"/>
    </location>
</feature>
<dbReference type="Proteomes" id="UP001213681">
    <property type="component" value="Unassembled WGS sequence"/>
</dbReference>
<dbReference type="RefSeq" id="XP_056768082.1">
    <property type="nucleotide sequence ID" value="XM_056907355.1"/>
</dbReference>
<dbReference type="PANTHER" id="PTHR40640:SF1">
    <property type="entry name" value="ANCHORED GLYCOPROTEIN, PUTATIVE (AFU_ORTHOLOGUE AFUA_8G04860)-RELATED"/>
    <property type="match status" value="1"/>
</dbReference>
<dbReference type="EMBL" id="JAPVEA010000004">
    <property type="protein sequence ID" value="KAJ5455709.1"/>
    <property type="molecule type" value="Genomic_DNA"/>
</dbReference>
<keyword evidence="4" id="KW-1185">Reference proteome</keyword>
<evidence type="ECO:0000256" key="2">
    <source>
        <dbReference type="SAM" id="SignalP"/>
    </source>
</evidence>
<dbReference type="PANTHER" id="PTHR40640">
    <property type="entry name" value="ANCHORED GLYCOPROTEIN, PUTATIVE (AFU_ORTHOLOGUE AFUA_8G04860)-RELATED"/>
    <property type="match status" value="1"/>
</dbReference>
<dbReference type="GeneID" id="81597598"/>
<accession>A0AAD6G464</accession>